<gene>
    <name evidence="2" type="ORF">Lokhon_01601</name>
</gene>
<feature type="transmembrane region" description="Helical" evidence="1">
    <location>
        <begin position="195"/>
        <end position="213"/>
    </location>
</feature>
<name>A0A017HEJ7_9RHOB</name>
<evidence type="ECO:0000256" key="1">
    <source>
        <dbReference type="SAM" id="Phobius"/>
    </source>
</evidence>
<dbReference type="Proteomes" id="UP000025047">
    <property type="component" value="Unassembled WGS sequence"/>
</dbReference>
<organism evidence="2 3">
    <name type="scientific">Limimaricola hongkongensis DSM 17492</name>
    <dbReference type="NCBI Taxonomy" id="1122180"/>
    <lineage>
        <taxon>Bacteria</taxon>
        <taxon>Pseudomonadati</taxon>
        <taxon>Pseudomonadota</taxon>
        <taxon>Alphaproteobacteria</taxon>
        <taxon>Rhodobacterales</taxon>
        <taxon>Paracoccaceae</taxon>
        <taxon>Limimaricola</taxon>
    </lineage>
</organism>
<dbReference type="PATRIC" id="fig|1122180.6.peg.1577"/>
<feature type="transmembrane region" description="Helical" evidence="1">
    <location>
        <begin position="89"/>
        <end position="110"/>
    </location>
</feature>
<dbReference type="eggNOG" id="ENOG502Z8X1">
    <property type="taxonomic scope" value="Bacteria"/>
</dbReference>
<feature type="transmembrane region" description="Helical" evidence="1">
    <location>
        <begin position="54"/>
        <end position="77"/>
    </location>
</feature>
<dbReference type="STRING" id="1122180.Lokhon_01601"/>
<dbReference type="RefSeq" id="WP_017929154.1">
    <property type="nucleotide sequence ID" value="NZ_KB822999.1"/>
</dbReference>
<feature type="transmembrane region" description="Helical" evidence="1">
    <location>
        <begin position="147"/>
        <end position="166"/>
    </location>
</feature>
<dbReference type="EMBL" id="APGJ01000004">
    <property type="protein sequence ID" value="EYD72796.1"/>
    <property type="molecule type" value="Genomic_DNA"/>
</dbReference>
<reference evidence="2 3" key="1">
    <citation type="submission" date="2013-03" db="EMBL/GenBank/DDBJ databases">
        <authorList>
            <person name="Fiebig A."/>
            <person name="Goeker M."/>
            <person name="Klenk H.-P.P."/>
        </authorList>
    </citation>
    <scope>NUCLEOTIDE SEQUENCE [LARGE SCALE GENOMIC DNA]</scope>
    <source>
        <strain evidence="2 3">DSM 17492</strain>
    </source>
</reference>
<keyword evidence="3" id="KW-1185">Reference proteome</keyword>
<keyword evidence="1" id="KW-1133">Transmembrane helix</keyword>
<keyword evidence="1" id="KW-0812">Transmembrane</keyword>
<feature type="transmembrane region" description="Helical" evidence="1">
    <location>
        <begin position="9"/>
        <end position="34"/>
    </location>
</feature>
<dbReference type="HOGENOM" id="CLU_107033_0_0_5"/>
<protein>
    <recommendedName>
        <fullName evidence="4">DUF4386 family protein</fullName>
    </recommendedName>
</protein>
<comment type="caution">
    <text evidence="2">The sequence shown here is derived from an EMBL/GenBank/DDBJ whole genome shotgun (WGS) entry which is preliminary data.</text>
</comment>
<proteinExistence type="predicted"/>
<evidence type="ECO:0000313" key="2">
    <source>
        <dbReference type="EMBL" id="EYD72796.1"/>
    </source>
</evidence>
<keyword evidence="1" id="KW-0472">Membrane</keyword>
<evidence type="ECO:0000313" key="3">
    <source>
        <dbReference type="Proteomes" id="UP000025047"/>
    </source>
</evidence>
<accession>A0A017HEJ7</accession>
<feature type="transmembrane region" description="Helical" evidence="1">
    <location>
        <begin position="173"/>
        <end position="189"/>
    </location>
</feature>
<evidence type="ECO:0008006" key="4">
    <source>
        <dbReference type="Google" id="ProtNLM"/>
    </source>
</evidence>
<dbReference type="OrthoDB" id="7857177at2"/>
<dbReference type="AlphaFoldDB" id="A0A017HEJ7"/>
<sequence length="226" mass="22393">MTLRKAGGLAALTCAATYLFGFALLVTVLAPLGFGSDEIDVAAVVAFIADRPGVLIVWNTLIYVVNALALAVLVVALRRQIANSRPDAAALTGAIGLIWATLVLGAGMIANVAVERTHALAADPAAAASLWQTLHAVELGLGGGNEIAGGAWILAVSLAGLASGLLGRVTAGIGAISGFAGLVTILPPLGETAGAVFGLGAIAWFVAVGIVLLRGGQTALGKEVAA</sequence>